<gene>
    <name evidence="2" type="primary">ORF10120</name>
</gene>
<name>A0A0B6Y3T0_9EUPU</name>
<dbReference type="AlphaFoldDB" id="A0A0B6Y3T0"/>
<sequence>ATGQDEFNNLLLRGEDKDALDYQNTENALALNELSLQANETEPKFIRSQSTANCRGIPPHSLQSEPKLYIDNSD</sequence>
<evidence type="ECO:0000313" key="2">
    <source>
        <dbReference type="EMBL" id="CEK50200.1"/>
    </source>
</evidence>
<dbReference type="EMBL" id="HACG01003335">
    <property type="protein sequence ID" value="CEK50200.1"/>
    <property type="molecule type" value="Transcribed_RNA"/>
</dbReference>
<evidence type="ECO:0000256" key="1">
    <source>
        <dbReference type="SAM" id="MobiDB-lite"/>
    </source>
</evidence>
<feature type="region of interest" description="Disordered" evidence="1">
    <location>
        <begin position="47"/>
        <end position="74"/>
    </location>
</feature>
<protein>
    <submittedName>
        <fullName evidence="2">Uncharacterized protein</fullName>
    </submittedName>
</protein>
<feature type="non-terminal residue" evidence="2">
    <location>
        <position position="1"/>
    </location>
</feature>
<accession>A0A0B6Y3T0</accession>
<proteinExistence type="predicted"/>
<organism evidence="2">
    <name type="scientific">Arion vulgaris</name>
    <dbReference type="NCBI Taxonomy" id="1028688"/>
    <lineage>
        <taxon>Eukaryota</taxon>
        <taxon>Metazoa</taxon>
        <taxon>Spiralia</taxon>
        <taxon>Lophotrochozoa</taxon>
        <taxon>Mollusca</taxon>
        <taxon>Gastropoda</taxon>
        <taxon>Heterobranchia</taxon>
        <taxon>Euthyneura</taxon>
        <taxon>Panpulmonata</taxon>
        <taxon>Eupulmonata</taxon>
        <taxon>Stylommatophora</taxon>
        <taxon>Helicina</taxon>
        <taxon>Arionoidea</taxon>
        <taxon>Arionidae</taxon>
        <taxon>Arion</taxon>
    </lineage>
</organism>
<reference evidence="2" key="1">
    <citation type="submission" date="2014-12" db="EMBL/GenBank/DDBJ databases">
        <title>Insight into the proteome of Arion vulgaris.</title>
        <authorList>
            <person name="Aradska J."/>
            <person name="Bulat T."/>
            <person name="Smidak R."/>
            <person name="Sarate P."/>
            <person name="Gangsoo J."/>
            <person name="Sialana F."/>
            <person name="Bilban M."/>
            <person name="Lubec G."/>
        </authorList>
    </citation>
    <scope>NUCLEOTIDE SEQUENCE</scope>
    <source>
        <tissue evidence="2">Skin</tissue>
    </source>
</reference>